<feature type="compositionally biased region" description="Low complexity" evidence="1">
    <location>
        <begin position="351"/>
        <end position="361"/>
    </location>
</feature>
<keyword evidence="2" id="KW-1133">Transmembrane helix</keyword>
<comment type="caution">
    <text evidence="3">The sequence shown here is derived from an EMBL/GenBank/DDBJ whole genome shotgun (WGS) entry which is preliminary data.</text>
</comment>
<dbReference type="Proteomes" id="UP001408356">
    <property type="component" value="Unassembled WGS sequence"/>
</dbReference>
<feature type="region of interest" description="Disordered" evidence="1">
    <location>
        <begin position="398"/>
        <end position="501"/>
    </location>
</feature>
<feature type="region of interest" description="Disordered" evidence="1">
    <location>
        <begin position="254"/>
        <end position="317"/>
    </location>
</feature>
<feature type="compositionally biased region" description="Basic and acidic residues" evidence="1">
    <location>
        <begin position="422"/>
        <end position="431"/>
    </location>
</feature>
<feature type="compositionally biased region" description="Pro residues" evidence="1">
    <location>
        <begin position="300"/>
        <end position="311"/>
    </location>
</feature>
<keyword evidence="2" id="KW-0472">Membrane</keyword>
<proteinExistence type="predicted"/>
<evidence type="ECO:0000256" key="1">
    <source>
        <dbReference type="SAM" id="MobiDB-lite"/>
    </source>
</evidence>
<protein>
    <submittedName>
        <fullName evidence="3">Uncharacterized protein</fullName>
    </submittedName>
</protein>
<feature type="compositionally biased region" description="Polar residues" evidence="1">
    <location>
        <begin position="9"/>
        <end position="22"/>
    </location>
</feature>
<evidence type="ECO:0000313" key="4">
    <source>
        <dbReference type="Proteomes" id="UP001408356"/>
    </source>
</evidence>
<feature type="region of interest" description="Disordered" evidence="1">
    <location>
        <begin position="1"/>
        <end position="22"/>
    </location>
</feature>
<evidence type="ECO:0000256" key="2">
    <source>
        <dbReference type="SAM" id="Phobius"/>
    </source>
</evidence>
<sequence>MPRVREITSETGTYSPSRGQVTTAPQITTPAVVPAQHPNTDDFVMGTDTCGFTTGRTITCTNPSDYCMNLGDYRGCCAGSPGGSLDQCSAMVYTTCQEGFNDAYKAHVLYCAGTAPHCMTHYYTTDASPGSTYTNVACGTTQVFGQLYPFPPELIPTASATQIDNSTSSTFGAVGDEDTTAKPMSIGAIVGAIVGAIILVILLLVATVLIARRKRLQAHLNASAAAVAASNNVSTNPDALPVMPEAERRRRLRLSTIPEVMSPTSPVAKSGSGMLRGKSTRRSYGPEWPLGSADPLASHPVPPPPPPPPPSTQSTPIPEQWLSETRTILTLSLPNIPAGRQPTAIPPPLKSPGSSSLKVSPTAPDSARVMSKGPRLSYHPISPIHAAFNDEVETRIGHLDGAGPSKEFPRGDEADEVSPIEDDGRTIDHRLSLISAPSLRGDRGGPFDEIVSPIHPQNDEENEKGDEDQVMHESGEISPITVSPVESRINSLDGRDTPHGV</sequence>
<accession>A0ABR2V3V3</accession>
<evidence type="ECO:0000313" key="3">
    <source>
        <dbReference type="EMBL" id="KAK9421600.1"/>
    </source>
</evidence>
<name>A0ABR2V3V3_9PEZI</name>
<gene>
    <name evidence="3" type="ORF">SUNI508_05530</name>
</gene>
<feature type="region of interest" description="Disordered" evidence="1">
    <location>
        <begin position="335"/>
        <end position="372"/>
    </location>
</feature>
<keyword evidence="2" id="KW-0812">Transmembrane</keyword>
<keyword evidence="4" id="KW-1185">Reference proteome</keyword>
<reference evidence="3 4" key="1">
    <citation type="journal article" date="2024" name="J. Plant Pathol.">
        <title>Sequence and assembly of the genome of Seiridium unicorne, isolate CBS 538.82, causal agent of cypress canker disease.</title>
        <authorList>
            <person name="Scali E."/>
            <person name="Rocca G.D."/>
            <person name="Danti R."/>
            <person name="Garbelotto M."/>
            <person name="Barberini S."/>
            <person name="Baroncelli R."/>
            <person name="Emiliani G."/>
        </authorList>
    </citation>
    <scope>NUCLEOTIDE SEQUENCE [LARGE SCALE GENOMIC DNA]</scope>
    <source>
        <strain evidence="3 4">BM-138-508</strain>
    </source>
</reference>
<feature type="transmembrane region" description="Helical" evidence="2">
    <location>
        <begin position="186"/>
        <end position="211"/>
    </location>
</feature>
<dbReference type="EMBL" id="JARVKF010000168">
    <property type="protein sequence ID" value="KAK9421600.1"/>
    <property type="molecule type" value="Genomic_DNA"/>
</dbReference>
<organism evidence="3 4">
    <name type="scientific">Seiridium unicorne</name>
    <dbReference type="NCBI Taxonomy" id="138068"/>
    <lineage>
        <taxon>Eukaryota</taxon>
        <taxon>Fungi</taxon>
        <taxon>Dikarya</taxon>
        <taxon>Ascomycota</taxon>
        <taxon>Pezizomycotina</taxon>
        <taxon>Sordariomycetes</taxon>
        <taxon>Xylariomycetidae</taxon>
        <taxon>Amphisphaeriales</taxon>
        <taxon>Sporocadaceae</taxon>
        <taxon>Seiridium</taxon>
    </lineage>
</organism>